<sequence length="194" mass="22042">PRGREAIVPDIATFKRNWEIFTHGILANINWSGIIAAGGSVQACFLVCFLADLSSEALFPYRPLQIILRLYHSPAEVLAGFDIDAACFAFDGNKVWTNPRGIAACIRRCNTVDLSRRSPSYESRLSKYARRGFEILLPSLHRGRIDEAAVRHRYFFFPNGLARLLVLEKMSEDPKFYKYLPPHSLRLGEPTNDR</sequence>
<feature type="non-terminal residue" evidence="1">
    <location>
        <position position="194"/>
    </location>
</feature>
<gene>
    <name evidence="1" type="ORF">GALMADRAFT_38121</name>
</gene>
<protein>
    <submittedName>
        <fullName evidence="1">Uncharacterized protein</fullName>
    </submittedName>
</protein>
<organism evidence="1 2">
    <name type="scientific">Galerina marginata (strain CBS 339.88)</name>
    <dbReference type="NCBI Taxonomy" id="685588"/>
    <lineage>
        <taxon>Eukaryota</taxon>
        <taxon>Fungi</taxon>
        <taxon>Dikarya</taxon>
        <taxon>Basidiomycota</taxon>
        <taxon>Agaricomycotina</taxon>
        <taxon>Agaricomycetes</taxon>
        <taxon>Agaricomycetidae</taxon>
        <taxon>Agaricales</taxon>
        <taxon>Agaricineae</taxon>
        <taxon>Strophariaceae</taxon>
        <taxon>Galerina</taxon>
    </lineage>
</organism>
<feature type="non-terminal residue" evidence="1">
    <location>
        <position position="1"/>
    </location>
</feature>
<proteinExistence type="predicted"/>
<accession>A0A067S456</accession>
<dbReference type="PANTHER" id="PTHR43558:SF6">
    <property type="entry name" value="REDUCTASE, PUTATIVE (AFU_ORTHOLOGUE AFUA_3G10540)-RELATED"/>
    <property type="match status" value="1"/>
</dbReference>
<dbReference type="Proteomes" id="UP000027222">
    <property type="component" value="Unassembled WGS sequence"/>
</dbReference>
<dbReference type="OrthoDB" id="539213at2759"/>
<dbReference type="EMBL" id="KL142440">
    <property type="protein sequence ID" value="KDR65571.1"/>
    <property type="molecule type" value="Genomic_DNA"/>
</dbReference>
<dbReference type="AlphaFoldDB" id="A0A067S456"/>
<reference evidence="2" key="1">
    <citation type="journal article" date="2014" name="Proc. Natl. Acad. Sci. U.S.A.">
        <title>Extensive sampling of basidiomycete genomes demonstrates inadequacy of the white-rot/brown-rot paradigm for wood decay fungi.</title>
        <authorList>
            <person name="Riley R."/>
            <person name="Salamov A.A."/>
            <person name="Brown D.W."/>
            <person name="Nagy L.G."/>
            <person name="Floudas D."/>
            <person name="Held B.W."/>
            <person name="Levasseur A."/>
            <person name="Lombard V."/>
            <person name="Morin E."/>
            <person name="Otillar R."/>
            <person name="Lindquist E.A."/>
            <person name="Sun H."/>
            <person name="LaButti K.M."/>
            <person name="Schmutz J."/>
            <person name="Jabbour D."/>
            <person name="Luo H."/>
            <person name="Baker S.E."/>
            <person name="Pisabarro A.G."/>
            <person name="Walton J.D."/>
            <person name="Blanchette R.A."/>
            <person name="Henrissat B."/>
            <person name="Martin F."/>
            <person name="Cullen D."/>
            <person name="Hibbett D.S."/>
            <person name="Grigoriev I.V."/>
        </authorList>
    </citation>
    <scope>NUCLEOTIDE SEQUENCE [LARGE SCALE GENOMIC DNA]</scope>
    <source>
        <strain evidence="2">CBS 339.88</strain>
    </source>
</reference>
<dbReference type="InterPro" id="IPR053354">
    <property type="entry name" value="MGDG_epimerase"/>
</dbReference>
<dbReference type="HOGENOM" id="CLU_1506919_0_0_1"/>
<evidence type="ECO:0000313" key="2">
    <source>
        <dbReference type="Proteomes" id="UP000027222"/>
    </source>
</evidence>
<dbReference type="STRING" id="685588.A0A067S456"/>
<dbReference type="PANTHER" id="PTHR43558">
    <property type="entry name" value="REDUCTASE, PUTATIVE (AFU_ORTHOLOGUE AFUA_3G10540)-RELATED"/>
    <property type="match status" value="1"/>
</dbReference>
<keyword evidence="2" id="KW-1185">Reference proteome</keyword>
<evidence type="ECO:0000313" key="1">
    <source>
        <dbReference type="EMBL" id="KDR65571.1"/>
    </source>
</evidence>
<name>A0A067S456_GALM3</name>